<proteinExistence type="predicted"/>
<evidence type="ECO:0000259" key="1">
    <source>
        <dbReference type="Pfam" id="PF23756"/>
    </source>
</evidence>
<dbReference type="EMBL" id="CAXITT010000150">
    <property type="protein sequence ID" value="CAL1533714.1"/>
    <property type="molecule type" value="Genomic_DNA"/>
</dbReference>
<comment type="caution">
    <text evidence="2">The sequence shown here is derived from an EMBL/GenBank/DDBJ whole genome shotgun (WGS) entry which is preliminary data.</text>
</comment>
<feature type="domain" description="HPS5-like beta-propeller" evidence="1">
    <location>
        <begin position="11"/>
        <end position="336"/>
    </location>
</feature>
<dbReference type="Proteomes" id="UP001497497">
    <property type="component" value="Unassembled WGS sequence"/>
</dbReference>
<keyword evidence="3" id="KW-1185">Reference proteome</keyword>
<protein>
    <recommendedName>
        <fullName evidence="1">HPS5-like beta-propeller domain-containing protein</fullName>
    </recommendedName>
</protein>
<dbReference type="SUPFAM" id="SSF50978">
    <property type="entry name" value="WD40 repeat-like"/>
    <property type="match status" value="1"/>
</dbReference>
<feature type="non-terminal residue" evidence="2">
    <location>
        <position position="606"/>
    </location>
</feature>
<gene>
    <name evidence="2" type="ORF">GSLYS_00007674001</name>
</gene>
<dbReference type="GO" id="GO:0048066">
    <property type="term" value="P:developmental pigmentation"/>
    <property type="evidence" value="ECO:0007669"/>
    <property type="project" value="TreeGrafter"/>
</dbReference>
<evidence type="ECO:0000313" key="2">
    <source>
        <dbReference type="EMBL" id="CAL1533714.1"/>
    </source>
</evidence>
<dbReference type="InterPro" id="IPR036322">
    <property type="entry name" value="WD40_repeat_dom_sf"/>
</dbReference>
<dbReference type="InterPro" id="IPR015943">
    <property type="entry name" value="WD40/YVTN_repeat-like_dom_sf"/>
</dbReference>
<dbReference type="GO" id="GO:0005737">
    <property type="term" value="C:cytoplasm"/>
    <property type="evidence" value="ECO:0007669"/>
    <property type="project" value="TreeGrafter"/>
</dbReference>
<dbReference type="Gene3D" id="2.130.10.10">
    <property type="entry name" value="YVTN repeat-like/Quinoprotein amine dehydrogenase"/>
    <property type="match status" value="1"/>
</dbReference>
<dbReference type="PANTHER" id="PTHR23287:SF18">
    <property type="entry name" value="BLOC-2 COMPLEX MEMBER HPS5"/>
    <property type="match status" value="1"/>
</dbReference>
<accession>A0AAV2HLG1</accession>
<dbReference type="PANTHER" id="PTHR23287">
    <property type="entry name" value="RUBY-EYE2-LIKE PROTEIN"/>
    <property type="match status" value="1"/>
</dbReference>
<reference evidence="2 3" key="1">
    <citation type="submission" date="2024-04" db="EMBL/GenBank/DDBJ databases">
        <authorList>
            <consortium name="Genoscope - CEA"/>
            <person name="William W."/>
        </authorList>
    </citation>
    <scope>NUCLEOTIDE SEQUENCE [LARGE SCALE GENOMIC DNA]</scope>
</reference>
<sequence>MAKSNGLTHILAELSPLDELSVLTARSARLKYTCLSVSRKYIALGSNTGGVYIFSRDTLKYLQVVFADTEANPVVCVSLPSSDQHVGVALSTGLVAVFELNIDKRIKPERIRSSQDHSGHLVSSITWDSACSKMFVGDNTGKLSIIFVPSVKGKTLFAGPSEVIAYLSSAICQMEWWKDKLLVSTATHTHLFDTLKHNYSTIGTKSRDGEFGACYFLEPSSQVPVVYCARPGSRMWEVDFEGKVLNTHQFKQLLATPSVPVIKLWEEQLVSVISGKITSQSVNFFKMLRIGQFIVTWSLKGVYVFDPINVKVVVWTESFKGIKDISVINNDIYLFLDKTEVHKLSLLPVYQLFTVLSLRKRWSLMSCLLLSADLINIRPAIMKRVNQDLLQTLLAGLKEEGKLDMVEKVQASMEDLSEGSIESLSACDDFMDTGEFMGYTYLPSGMVVVSEGVQIRDFKPRTGDKSDMVQKTAETFEPQNVGIDRVYTQKYDSEVDTDNNKKEEAENMVEENNESIVFSSRQLTEENEHIVADLVVDCEVKNSDCTNEHDVQENLQQKGQNKIFLTKDTPIRSSSVSVNELGITDRELASSDLDMRDCTFSSNESD</sequence>
<dbReference type="Pfam" id="PF23756">
    <property type="entry name" value="Beta-prop_HPS5"/>
    <property type="match status" value="1"/>
</dbReference>
<evidence type="ECO:0000313" key="3">
    <source>
        <dbReference type="Proteomes" id="UP001497497"/>
    </source>
</evidence>
<organism evidence="2 3">
    <name type="scientific">Lymnaea stagnalis</name>
    <name type="common">Great pond snail</name>
    <name type="synonym">Helix stagnalis</name>
    <dbReference type="NCBI Taxonomy" id="6523"/>
    <lineage>
        <taxon>Eukaryota</taxon>
        <taxon>Metazoa</taxon>
        <taxon>Spiralia</taxon>
        <taxon>Lophotrochozoa</taxon>
        <taxon>Mollusca</taxon>
        <taxon>Gastropoda</taxon>
        <taxon>Heterobranchia</taxon>
        <taxon>Euthyneura</taxon>
        <taxon>Panpulmonata</taxon>
        <taxon>Hygrophila</taxon>
        <taxon>Lymnaeoidea</taxon>
        <taxon>Lymnaeidae</taxon>
        <taxon>Lymnaea</taxon>
    </lineage>
</organism>
<dbReference type="AlphaFoldDB" id="A0AAV2HLG1"/>
<dbReference type="InterPro" id="IPR056499">
    <property type="entry name" value="Beta-prop_HPS5-like"/>
</dbReference>
<name>A0AAV2HLG1_LYMST</name>